<dbReference type="SUPFAM" id="SSF88659">
    <property type="entry name" value="Sigma3 and sigma4 domains of RNA polymerase sigma factors"/>
    <property type="match status" value="1"/>
</dbReference>
<dbReference type="InterPro" id="IPR039425">
    <property type="entry name" value="RNA_pol_sigma-70-like"/>
</dbReference>
<dbReference type="RefSeq" id="WP_282199003.1">
    <property type="nucleotide sequence ID" value="NZ_BOQE01000001.1"/>
</dbReference>
<dbReference type="Gene3D" id="1.10.1740.10">
    <property type="match status" value="1"/>
</dbReference>
<keyword evidence="3" id="KW-0731">Sigma factor</keyword>
<feature type="domain" description="RNA polymerase sigma factor 70 region 4 type 2" evidence="6">
    <location>
        <begin position="123"/>
        <end position="175"/>
    </location>
</feature>
<organism evidence="7 8">
    <name type="scientific">Collibacillus ludicampi</name>
    <dbReference type="NCBI Taxonomy" id="2771369"/>
    <lineage>
        <taxon>Bacteria</taxon>
        <taxon>Bacillati</taxon>
        <taxon>Bacillota</taxon>
        <taxon>Bacilli</taxon>
        <taxon>Bacillales</taxon>
        <taxon>Alicyclobacillaceae</taxon>
        <taxon>Collibacillus</taxon>
    </lineage>
</organism>
<dbReference type="Gene3D" id="1.10.10.10">
    <property type="entry name" value="Winged helix-like DNA-binding domain superfamily/Winged helix DNA-binding domain"/>
    <property type="match status" value="1"/>
</dbReference>
<proteinExistence type="inferred from homology"/>
<dbReference type="PANTHER" id="PTHR43133:SF60">
    <property type="entry name" value="RNA POLYMERASE SIGMA FACTOR SIGV"/>
    <property type="match status" value="1"/>
</dbReference>
<evidence type="ECO:0000256" key="2">
    <source>
        <dbReference type="ARBA" id="ARBA00023015"/>
    </source>
</evidence>
<protein>
    <submittedName>
        <fullName evidence="7">RNA polymerase sigma factor</fullName>
    </submittedName>
</protein>
<dbReference type="GO" id="GO:0003677">
    <property type="term" value="F:DNA binding"/>
    <property type="evidence" value="ECO:0007669"/>
    <property type="project" value="InterPro"/>
</dbReference>
<dbReference type="NCBIfam" id="TIGR02937">
    <property type="entry name" value="sigma70-ECF"/>
    <property type="match status" value="1"/>
</dbReference>
<dbReference type="SUPFAM" id="SSF88946">
    <property type="entry name" value="Sigma2 domain of RNA polymerase sigma factors"/>
    <property type="match status" value="1"/>
</dbReference>
<dbReference type="CDD" id="cd06171">
    <property type="entry name" value="Sigma70_r4"/>
    <property type="match status" value="1"/>
</dbReference>
<dbReference type="EMBL" id="BOQE01000001">
    <property type="protein sequence ID" value="GIM45837.1"/>
    <property type="molecule type" value="Genomic_DNA"/>
</dbReference>
<keyword evidence="2" id="KW-0805">Transcription regulation</keyword>
<evidence type="ECO:0000313" key="8">
    <source>
        <dbReference type="Proteomes" id="UP001057291"/>
    </source>
</evidence>
<comment type="similarity">
    <text evidence="1">Belongs to the sigma-70 factor family. ECF subfamily.</text>
</comment>
<evidence type="ECO:0000256" key="3">
    <source>
        <dbReference type="ARBA" id="ARBA00023082"/>
    </source>
</evidence>
<dbReference type="InterPro" id="IPR036388">
    <property type="entry name" value="WH-like_DNA-bd_sf"/>
</dbReference>
<dbReference type="NCBIfam" id="NF009195">
    <property type="entry name" value="PRK12543.1"/>
    <property type="match status" value="1"/>
</dbReference>
<dbReference type="AlphaFoldDB" id="A0AAV4LEG6"/>
<evidence type="ECO:0000256" key="4">
    <source>
        <dbReference type="ARBA" id="ARBA00023163"/>
    </source>
</evidence>
<dbReference type="GO" id="GO:0006352">
    <property type="term" value="P:DNA-templated transcription initiation"/>
    <property type="evidence" value="ECO:0007669"/>
    <property type="project" value="InterPro"/>
</dbReference>
<reference evidence="7" key="1">
    <citation type="journal article" date="2023" name="Int. J. Syst. Evol. Microbiol.">
        <title>Collibacillus ludicampi gen. nov., sp. nov., a new soil bacterium of the family Alicyclobacillaceae.</title>
        <authorList>
            <person name="Jojima T."/>
            <person name="Ioku Y."/>
            <person name="Fukuta Y."/>
            <person name="Shirasaka N."/>
            <person name="Matsumura Y."/>
            <person name="Mori M."/>
        </authorList>
    </citation>
    <scope>NUCLEOTIDE SEQUENCE</scope>
    <source>
        <strain evidence="7">TP075</strain>
    </source>
</reference>
<dbReference type="Pfam" id="PF08281">
    <property type="entry name" value="Sigma70_r4_2"/>
    <property type="match status" value="1"/>
</dbReference>
<dbReference type="InterPro" id="IPR013324">
    <property type="entry name" value="RNA_pol_sigma_r3/r4-like"/>
</dbReference>
<dbReference type="Pfam" id="PF04542">
    <property type="entry name" value="Sigma70_r2"/>
    <property type="match status" value="1"/>
</dbReference>
<keyword evidence="8" id="KW-1185">Reference proteome</keyword>
<dbReference type="PANTHER" id="PTHR43133">
    <property type="entry name" value="RNA POLYMERASE ECF-TYPE SIGMA FACTO"/>
    <property type="match status" value="1"/>
</dbReference>
<evidence type="ECO:0000259" key="5">
    <source>
        <dbReference type="Pfam" id="PF04542"/>
    </source>
</evidence>
<keyword evidence="4" id="KW-0804">Transcription</keyword>
<dbReference type="InterPro" id="IPR013249">
    <property type="entry name" value="RNA_pol_sigma70_r4_t2"/>
</dbReference>
<evidence type="ECO:0000313" key="7">
    <source>
        <dbReference type="EMBL" id="GIM45837.1"/>
    </source>
</evidence>
<gene>
    <name evidence="7" type="ORF">DNHGIG_13860</name>
</gene>
<comment type="caution">
    <text evidence="7">The sequence shown here is derived from an EMBL/GenBank/DDBJ whole genome shotgun (WGS) entry which is preliminary data.</text>
</comment>
<sequence length="195" mass="22839">MNNSNELNQLVSLSLAGDREAFSEIYEQTIGNVYKTVHFLLEDKSDLEDVVQEIYIQLHKSLARFDITKSFHSWLMGIVIRQVNSNRRKKWMRFRITNKNMEQPQILIEPDFSDGVVDNLSNEQLLNTIQHLPFKLKQVIILHYLNDYSQEEVAKILDIPLGTVKSRINSALTKLRQKKESSVNLLRKVENQHEF</sequence>
<dbReference type="InterPro" id="IPR013325">
    <property type="entry name" value="RNA_pol_sigma_r2"/>
</dbReference>
<dbReference type="InterPro" id="IPR014284">
    <property type="entry name" value="RNA_pol_sigma-70_dom"/>
</dbReference>
<dbReference type="GO" id="GO:0016987">
    <property type="term" value="F:sigma factor activity"/>
    <property type="evidence" value="ECO:0007669"/>
    <property type="project" value="UniProtKB-KW"/>
</dbReference>
<evidence type="ECO:0000256" key="1">
    <source>
        <dbReference type="ARBA" id="ARBA00010641"/>
    </source>
</evidence>
<name>A0AAV4LEG6_9BACL</name>
<evidence type="ECO:0000259" key="6">
    <source>
        <dbReference type="Pfam" id="PF08281"/>
    </source>
</evidence>
<dbReference type="InterPro" id="IPR007627">
    <property type="entry name" value="RNA_pol_sigma70_r2"/>
</dbReference>
<accession>A0AAV4LEG6</accession>
<feature type="domain" description="RNA polymerase sigma-70 region 2" evidence="5">
    <location>
        <begin position="26"/>
        <end position="91"/>
    </location>
</feature>
<dbReference type="Proteomes" id="UP001057291">
    <property type="component" value="Unassembled WGS sequence"/>
</dbReference>